<dbReference type="AlphaFoldDB" id="A0A812QFI1"/>
<gene>
    <name evidence="2" type="ORF">SNAT2548_LOCUS20059</name>
</gene>
<feature type="compositionally biased region" description="Acidic residues" evidence="1">
    <location>
        <begin position="337"/>
        <end position="350"/>
    </location>
</feature>
<evidence type="ECO:0000256" key="1">
    <source>
        <dbReference type="SAM" id="MobiDB-lite"/>
    </source>
</evidence>
<dbReference type="EMBL" id="CAJNDS010002199">
    <property type="protein sequence ID" value="CAE7368564.1"/>
    <property type="molecule type" value="Genomic_DNA"/>
</dbReference>
<accession>A0A812QFI1</accession>
<protein>
    <recommendedName>
        <fullName evidence="4">Copia protein</fullName>
    </recommendedName>
</protein>
<feature type="compositionally biased region" description="Acidic residues" evidence="1">
    <location>
        <begin position="363"/>
        <end position="374"/>
    </location>
</feature>
<organism evidence="2 3">
    <name type="scientific">Symbiodinium natans</name>
    <dbReference type="NCBI Taxonomy" id="878477"/>
    <lineage>
        <taxon>Eukaryota</taxon>
        <taxon>Sar</taxon>
        <taxon>Alveolata</taxon>
        <taxon>Dinophyceae</taxon>
        <taxon>Suessiales</taxon>
        <taxon>Symbiodiniaceae</taxon>
        <taxon>Symbiodinium</taxon>
    </lineage>
</organism>
<evidence type="ECO:0008006" key="4">
    <source>
        <dbReference type="Google" id="ProtNLM"/>
    </source>
</evidence>
<reference evidence="2" key="1">
    <citation type="submission" date="2021-02" db="EMBL/GenBank/DDBJ databases">
        <authorList>
            <person name="Dougan E. K."/>
            <person name="Rhodes N."/>
            <person name="Thang M."/>
            <person name="Chan C."/>
        </authorList>
    </citation>
    <scope>NUCLEOTIDE SEQUENCE</scope>
</reference>
<evidence type="ECO:0000313" key="2">
    <source>
        <dbReference type="EMBL" id="CAE7368564.1"/>
    </source>
</evidence>
<feature type="compositionally biased region" description="Basic and acidic residues" evidence="1">
    <location>
        <begin position="379"/>
        <end position="394"/>
    </location>
</feature>
<keyword evidence="3" id="KW-1185">Reference proteome</keyword>
<name>A0A812QFI1_9DINO</name>
<dbReference type="Proteomes" id="UP000604046">
    <property type="component" value="Unassembled WGS sequence"/>
</dbReference>
<evidence type="ECO:0000313" key="3">
    <source>
        <dbReference type="Proteomes" id="UP000604046"/>
    </source>
</evidence>
<feature type="region of interest" description="Disordered" evidence="1">
    <location>
        <begin position="323"/>
        <end position="397"/>
    </location>
</feature>
<dbReference type="OrthoDB" id="7615500at2759"/>
<comment type="caution">
    <text evidence="2">The sequence shown here is derived from an EMBL/GenBank/DDBJ whole genome shotgun (WGS) entry which is preliminary data.</text>
</comment>
<proteinExistence type="predicted"/>
<sequence length="914" mass="103173">MATILEGCPSEVKGQLPMEMGYVDYDIKKQMKAALPIPRRVRKRLLASRRWIVSFVEDKDLKDPLIQANLGEAVVLRVDPHMEMDPNVMKVLTWAASQGRISGVLGHLDHRNPLSVAKQVWVYALAEAGGGGMMPWAFFPKSQEEEDWSQMPVGGEEYPWFEDVSEYYGWERVSFDAAMFGYHRPWKISTATNIESFYWMDGRTAPATPSPIHRWGSPLQLSRLRTAMAGGRSILKLSAADRAIWAHHLACDHMPYRRDCATCLMAAGVGRAHKRCHQPAPFSLAIDIAGPFRTYGRSMSQVDESQLRYLLVGAYRIPRNLLNPKGPIKEELQGMDPPDDGDDPLAEIEEGGGLLSEPGESALEQEDGTEEEAWAEPAPVKDPDLQEHGGGPRDELEEELERLYDEQLSPEAMKEMRNQLRRANLPLLQLKLGTGRWRHDTRQMFIGIDMWWMLLYLIYPLGGRKDSIEDEPRTYLEDMYWSEKMDYDIRLEALKTKIQRKVYQTTGAFQHGGVVGLTVNCKGAMEATKNLVALLKHDHPGKTFTSVLFSKNIAAPLHRDSYNDAGAENLVSPLKLPRSGGRLWIEGEAPNENFVEEKKVVNGKEIKSYYAPTGPWSFPPRQWHTVEAWDPEDGERITVVGYTVTSWRKLGTEARQQLEQLGFPLPKEEEKEVPKIRMVRNSGEQDHFLFEEFTEQEIEREIARELARDLGQNVDHSLVGVQLRKAEVVYTKNIEEILDQLDQEGKDLEVTHNVDLSEIRKNPGRWLAPAKSKAVGTVKPPGQEDPQSELYAAGADAATLRLLIAHTAKKRWTLGNTDVRQAFVLAPWKGPPVAVQPPCLAVALGLAEPDELWLISQALYGLRESPAIWANFRDEQLKKAIWEVKGKKYGLVQTTADSQLWAVKEILGKSDDGT</sequence>